<comment type="caution">
    <text evidence="1">The sequence shown here is derived from an EMBL/GenBank/DDBJ whole genome shotgun (WGS) entry which is preliminary data.</text>
</comment>
<feature type="non-terminal residue" evidence="1">
    <location>
        <position position="1"/>
    </location>
</feature>
<gene>
    <name evidence="1" type="ORF">NHX12_013606</name>
</gene>
<dbReference type="EMBL" id="JANIIK010000118">
    <property type="protein sequence ID" value="KAJ3584883.1"/>
    <property type="molecule type" value="Genomic_DNA"/>
</dbReference>
<organism evidence="1 2">
    <name type="scientific">Muraenolepis orangiensis</name>
    <name type="common">Patagonian moray cod</name>
    <dbReference type="NCBI Taxonomy" id="630683"/>
    <lineage>
        <taxon>Eukaryota</taxon>
        <taxon>Metazoa</taxon>
        <taxon>Chordata</taxon>
        <taxon>Craniata</taxon>
        <taxon>Vertebrata</taxon>
        <taxon>Euteleostomi</taxon>
        <taxon>Actinopterygii</taxon>
        <taxon>Neopterygii</taxon>
        <taxon>Teleostei</taxon>
        <taxon>Neoteleostei</taxon>
        <taxon>Acanthomorphata</taxon>
        <taxon>Zeiogadaria</taxon>
        <taxon>Gadariae</taxon>
        <taxon>Gadiformes</taxon>
        <taxon>Muraenolepidoidei</taxon>
        <taxon>Muraenolepididae</taxon>
        <taxon>Muraenolepis</taxon>
    </lineage>
</organism>
<evidence type="ECO:0000313" key="1">
    <source>
        <dbReference type="EMBL" id="KAJ3584883.1"/>
    </source>
</evidence>
<proteinExistence type="predicted"/>
<feature type="non-terminal residue" evidence="1">
    <location>
        <position position="61"/>
    </location>
</feature>
<keyword evidence="2" id="KW-1185">Reference proteome</keyword>
<accession>A0A9Q0DC36</accession>
<dbReference type="Proteomes" id="UP001148018">
    <property type="component" value="Unassembled WGS sequence"/>
</dbReference>
<sequence length="61" mass="6525">GEPTVEPKLKVPVTAGGPPSLIAIQILRWDNEANSCPPTLGKLQVEPNGFFLRWKSGGANQ</sequence>
<evidence type="ECO:0000313" key="2">
    <source>
        <dbReference type="Proteomes" id="UP001148018"/>
    </source>
</evidence>
<dbReference type="AlphaFoldDB" id="A0A9Q0DC36"/>
<reference evidence="1" key="1">
    <citation type="submission" date="2022-07" db="EMBL/GenBank/DDBJ databases">
        <title>Chromosome-level genome of Muraenolepis orangiensis.</title>
        <authorList>
            <person name="Kim J."/>
        </authorList>
    </citation>
    <scope>NUCLEOTIDE SEQUENCE</scope>
    <source>
        <strain evidence="1">KU_S4_2022</strain>
        <tissue evidence="1">Muscle</tissue>
    </source>
</reference>
<protein>
    <submittedName>
        <fullName evidence="1">Uncharacterized protein</fullName>
    </submittedName>
</protein>
<name>A0A9Q0DC36_9TELE</name>